<dbReference type="GO" id="GO:0005615">
    <property type="term" value="C:extracellular space"/>
    <property type="evidence" value="ECO:0007669"/>
    <property type="project" value="TreeGrafter"/>
</dbReference>
<dbReference type="SMART" id="SM00700">
    <property type="entry name" value="JHBP"/>
    <property type="match status" value="1"/>
</dbReference>
<dbReference type="Proteomes" id="UP001652626">
    <property type="component" value="Chromosome 11"/>
</dbReference>
<organism evidence="2 3">
    <name type="scientific">Vanessa tameamea</name>
    <name type="common">Kamehameha butterfly</name>
    <dbReference type="NCBI Taxonomy" id="334116"/>
    <lineage>
        <taxon>Eukaryota</taxon>
        <taxon>Metazoa</taxon>
        <taxon>Ecdysozoa</taxon>
        <taxon>Arthropoda</taxon>
        <taxon>Hexapoda</taxon>
        <taxon>Insecta</taxon>
        <taxon>Pterygota</taxon>
        <taxon>Neoptera</taxon>
        <taxon>Endopterygota</taxon>
        <taxon>Lepidoptera</taxon>
        <taxon>Glossata</taxon>
        <taxon>Ditrysia</taxon>
        <taxon>Papilionoidea</taxon>
        <taxon>Nymphalidae</taxon>
        <taxon>Nymphalinae</taxon>
        <taxon>Vanessa</taxon>
    </lineage>
</organism>
<dbReference type="Pfam" id="PF06585">
    <property type="entry name" value="JHBP"/>
    <property type="match status" value="1"/>
</dbReference>
<accession>A0A8B8IQ92</accession>
<feature type="chain" id="PRO_5046725022" evidence="1">
    <location>
        <begin position="25"/>
        <end position="264"/>
    </location>
</feature>
<sequence length="264" mass="29935">MRSVTMFSKWAILVTCLIISACDSFSVETVKKCTIKDEKCFIENVSKILKDISETGVEEINVPALDPMHLKNISVPILGLLNLLLEEGQLKGVKDCEINKYQNDFEKGEANLEITCDLVLTGKFKVSDPTPFLQNLLGSDPITIDGNVKIILEKLRMNMQFLYDLIKKDDGDIYFKCHKDDFNYKYDVGNAKLVVQKILLGGQDSSELVMNIFNQNGKLIVETFGTSIFDVGMPIFYDILHRFIDSIPVKNYFSDDFTPYVKNV</sequence>
<dbReference type="PROSITE" id="PS51257">
    <property type="entry name" value="PROKAR_LIPOPROTEIN"/>
    <property type="match status" value="1"/>
</dbReference>
<name>A0A8B8IQ92_VANTA</name>
<dbReference type="Gene3D" id="3.15.10.30">
    <property type="entry name" value="Haemolymph juvenile hormone binding protein"/>
    <property type="match status" value="1"/>
</dbReference>
<keyword evidence="2" id="KW-1185">Reference proteome</keyword>
<reference evidence="3" key="1">
    <citation type="submission" date="2025-08" db="UniProtKB">
        <authorList>
            <consortium name="RefSeq"/>
        </authorList>
    </citation>
    <scope>IDENTIFICATION</scope>
    <source>
        <tissue evidence="3">Whole body</tissue>
    </source>
</reference>
<dbReference type="OrthoDB" id="7457915at2759"/>
<evidence type="ECO:0000313" key="2">
    <source>
        <dbReference type="Proteomes" id="UP001652626"/>
    </source>
</evidence>
<feature type="signal peptide" evidence="1">
    <location>
        <begin position="1"/>
        <end position="24"/>
    </location>
</feature>
<dbReference type="PANTHER" id="PTHR11008">
    <property type="entry name" value="PROTEIN TAKEOUT-LIKE PROTEIN"/>
    <property type="match status" value="1"/>
</dbReference>
<protein>
    <submittedName>
        <fullName evidence="3">Uncharacterized protein LOC113402576</fullName>
    </submittedName>
</protein>
<gene>
    <name evidence="3" type="primary">LOC113402576</name>
</gene>
<keyword evidence="1" id="KW-0732">Signal</keyword>
<dbReference type="PANTHER" id="PTHR11008:SF41">
    <property type="entry name" value="RE70318P"/>
    <property type="match status" value="1"/>
</dbReference>
<dbReference type="GeneID" id="113402576"/>
<evidence type="ECO:0000256" key="1">
    <source>
        <dbReference type="SAM" id="SignalP"/>
    </source>
</evidence>
<dbReference type="RefSeq" id="XP_026498652.2">
    <property type="nucleotide sequence ID" value="XM_026642867.2"/>
</dbReference>
<evidence type="ECO:0000313" key="3">
    <source>
        <dbReference type="RefSeq" id="XP_026498652.2"/>
    </source>
</evidence>
<dbReference type="InterPro" id="IPR010562">
    <property type="entry name" value="Haemolymph_juvenile_hormone-bd"/>
</dbReference>
<dbReference type="InterPro" id="IPR038606">
    <property type="entry name" value="To_sf"/>
</dbReference>
<dbReference type="OMA" id="ENWRILM"/>
<proteinExistence type="predicted"/>
<dbReference type="AlphaFoldDB" id="A0A8B8IQ92"/>